<proteinExistence type="predicted"/>
<dbReference type="GO" id="GO:0004803">
    <property type="term" value="F:transposase activity"/>
    <property type="evidence" value="ECO:0007669"/>
    <property type="project" value="InterPro"/>
</dbReference>
<dbReference type="OrthoDB" id="159833at2"/>
<comment type="caution">
    <text evidence="2">The sequence shown here is derived from an EMBL/GenBank/DDBJ whole genome shotgun (WGS) entry which is preliminary data.</text>
</comment>
<dbReference type="Proteomes" id="UP000050277">
    <property type="component" value="Unassembled WGS sequence"/>
</dbReference>
<dbReference type="GO" id="GO:0006313">
    <property type="term" value="P:DNA transposition"/>
    <property type="evidence" value="ECO:0007669"/>
    <property type="project" value="InterPro"/>
</dbReference>
<dbReference type="GO" id="GO:0003677">
    <property type="term" value="F:DNA binding"/>
    <property type="evidence" value="ECO:0007669"/>
    <property type="project" value="InterPro"/>
</dbReference>
<keyword evidence="3" id="KW-1185">Reference proteome</keyword>
<accession>A0A0P6YEG5</accession>
<evidence type="ECO:0000313" key="3">
    <source>
        <dbReference type="Proteomes" id="UP000050277"/>
    </source>
</evidence>
<dbReference type="InterPro" id="IPR002514">
    <property type="entry name" value="Transposase_8"/>
</dbReference>
<dbReference type="Pfam" id="PF01527">
    <property type="entry name" value="HTH_Tnp_1"/>
    <property type="match status" value="1"/>
</dbReference>
<dbReference type="RefSeq" id="WP_054534355.1">
    <property type="nucleotide sequence ID" value="NZ_LGKP01000016.1"/>
</dbReference>
<feature type="coiled-coil region" evidence="1">
    <location>
        <begin position="75"/>
        <end position="102"/>
    </location>
</feature>
<gene>
    <name evidence="2" type="ORF">SE18_10230</name>
</gene>
<organism evidence="2 3">
    <name type="scientific">Herpetosiphon geysericola</name>
    <dbReference type="NCBI Taxonomy" id="70996"/>
    <lineage>
        <taxon>Bacteria</taxon>
        <taxon>Bacillati</taxon>
        <taxon>Chloroflexota</taxon>
        <taxon>Chloroflexia</taxon>
        <taxon>Herpetosiphonales</taxon>
        <taxon>Herpetosiphonaceae</taxon>
        <taxon>Herpetosiphon</taxon>
    </lineage>
</organism>
<name>A0A0P6YEG5_9CHLR</name>
<dbReference type="EMBL" id="LGKP01000016">
    <property type="protein sequence ID" value="KPL88713.1"/>
    <property type="molecule type" value="Genomic_DNA"/>
</dbReference>
<keyword evidence="1" id="KW-0175">Coiled coil</keyword>
<protein>
    <recommendedName>
        <fullName evidence="4">Transposase</fullName>
    </recommendedName>
</protein>
<evidence type="ECO:0008006" key="4">
    <source>
        <dbReference type="Google" id="ProtNLM"/>
    </source>
</evidence>
<reference evidence="2 3" key="1">
    <citation type="submission" date="2015-07" db="EMBL/GenBank/DDBJ databases">
        <title>Whole genome sequence of Herpetosiphon geysericola DSM 7119.</title>
        <authorList>
            <person name="Hemp J."/>
            <person name="Ward L.M."/>
            <person name="Pace L.A."/>
            <person name="Fischer W.W."/>
        </authorList>
    </citation>
    <scope>NUCLEOTIDE SEQUENCE [LARGE SCALE GENOMIC DNA]</scope>
    <source>
        <strain evidence="2 3">DSM 7119</strain>
    </source>
</reference>
<sequence length="125" mass="14063">MDDMTHPIDRPTLSTAERQAILDEYDSYPRGDPRRGAILRQHGLYTSQLAKWRQRLRRGATSLDNQRPGPVPQPANPLADENARLRRENARLQHQLTKATAIIDIQKKMATLLGLAAAAPMDNES</sequence>
<evidence type="ECO:0000313" key="2">
    <source>
        <dbReference type="EMBL" id="KPL88713.1"/>
    </source>
</evidence>
<dbReference type="AlphaFoldDB" id="A0A0P6YEG5"/>
<evidence type="ECO:0000256" key="1">
    <source>
        <dbReference type="SAM" id="Coils"/>
    </source>
</evidence>